<dbReference type="Proteomes" id="UP000596660">
    <property type="component" value="Unplaced"/>
</dbReference>
<dbReference type="AlphaFoldDB" id="A0A803L164"/>
<proteinExistence type="predicted"/>
<dbReference type="Pfam" id="PF03193">
    <property type="entry name" value="RsgA_GTPase"/>
    <property type="match status" value="1"/>
</dbReference>
<evidence type="ECO:0000256" key="2">
    <source>
        <dbReference type="ARBA" id="ARBA00023134"/>
    </source>
</evidence>
<dbReference type="PROSITE" id="PS50936">
    <property type="entry name" value="ENGC_GTPASE"/>
    <property type="match status" value="1"/>
</dbReference>
<evidence type="ECO:0000256" key="3">
    <source>
        <dbReference type="SAM" id="MobiDB-lite"/>
    </source>
</evidence>
<feature type="domain" description="EngC GTPase" evidence="4">
    <location>
        <begin position="18"/>
        <end position="187"/>
    </location>
</feature>
<dbReference type="InterPro" id="IPR004881">
    <property type="entry name" value="Ribosome_biogen_GTPase_RsgA"/>
</dbReference>
<feature type="compositionally biased region" description="Acidic residues" evidence="3">
    <location>
        <begin position="219"/>
        <end position="230"/>
    </location>
</feature>
<reference evidence="6" key="2">
    <citation type="submission" date="2021-03" db="UniProtKB">
        <authorList>
            <consortium name="EnsemblPlants"/>
        </authorList>
    </citation>
    <scope>IDENTIFICATION</scope>
</reference>
<dbReference type="PROSITE" id="PS51721">
    <property type="entry name" value="G_CP"/>
    <property type="match status" value="1"/>
</dbReference>
<keyword evidence="2" id="KW-0342">GTP-binding</keyword>
<evidence type="ECO:0000259" key="4">
    <source>
        <dbReference type="PROSITE" id="PS50936"/>
    </source>
</evidence>
<sequence length="246" mass="27729">MIENVFPRESEIPDPPIANADHFLVVFSLDQPKVEPYSLTRFLVETESTGFPLTLALNKCELVRDEVLIEWKTRLRQWGYAPIFCSVESKRGLDSLAFYLRDRTTVIVGPSGVGKSSLINALRSNDQSPNLIEEGSLFDPNSGSKWFEEQRVREVSARSGRGKHTTRNVSLLPLAGGGYLADTPGNKVGDMGVTLAEPRLEPKKHRRQSRKKTNQSLLDELDELDDDDDVYLEDNPIIRAMEQENQ</sequence>
<dbReference type="GO" id="GO:0003924">
    <property type="term" value="F:GTPase activity"/>
    <property type="evidence" value="ECO:0007669"/>
    <property type="project" value="InterPro"/>
</dbReference>
<dbReference type="GO" id="GO:0005525">
    <property type="term" value="F:GTP binding"/>
    <property type="evidence" value="ECO:0007669"/>
    <property type="project" value="UniProtKB-KW"/>
</dbReference>
<feature type="domain" description="CP-type G" evidence="5">
    <location>
        <begin position="9"/>
        <end position="189"/>
    </location>
</feature>
<evidence type="ECO:0000313" key="6">
    <source>
        <dbReference type="EnsemblPlants" id="AUR62005602-RA:cds"/>
    </source>
</evidence>
<dbReference type="PANTHER" id="PTHR32120">
    <property type="entry name" value="SMALL RIBOSOMAL SUBUNIT BIOGENESIS GTPASE RSGA"/>
    <property type="match status" value="1"/>
</dbReference>
<protein>
    <submittedName>
        <fullName evidence="6">Uncharacterized protein</fullName>
    </submittedName>
</protein>
<evidence type="ECO:0000256" key="1">
    <source>
        <dbReference type="ARBA" id="ARBA00022741"/>
    </source>
</evidence>
<keyword evidence="7" id="KW-1185">Reference proteome</keyword>
<accession>A0A803L164</accession>
<dbReference type="SUPFAM" id="SSF52540">
    <property type="entry name" value="P-loop containing nucleoside triphosphate hydrolases"/>
    <property type="match status" value="1"/>
</dbReference>
<dbReference type="NCBIfam" id="TIGR00157">
    <property type="entry name" value="ribosome small subunit-dependent GTPase A"/>
    <property type="match status" value="1"/>
</dbReference>
<dbReference type="Gramene" id="AUR62005602-RA">
    <property type="protein sequence ID" value="AUR62005602-RA:cds"/>
    <property type="gene ID" value="AUR62005602"/>
</dbReference>
<organism evidence="6 7">
    <name type="scientific">Chenopodium quinoa</name>
    <name type="common">Quinoa</name>
    <dbReference type="NCBI Taxonomy" id="63459"/>
    <lineage>
        <taxon>Eukaryota</taxon>
        <taxon>Viridiplantae</taxon>
        <taxon>Streptophyta</taxon>
        <taxon>Embryophyta</taxon>
        <taxon>Tracheophyta</taxon>
        <taxon>Spermatophyta</taxon>
        <taxon>Magnoliopsida</taxon>
        <taxon>eudicotyledons</taxon>
        <taxon>Gunneridae</taxon>
        <taxon>Pentapetalae</taxon>
        <taxon>Caryophyllales</taxon>
        <taxon>Chenopodiaceae</taxon>
        <taxon>Chenopodioideae</taxon>
        <taxon>Atripliceae</taxon>
        <taxon>Chenopodium</taxon>
    </lineage>
</organism>
<evidence type="ECO:0000313" key="7">
    <source>
        <dbReference type="Proteomes" id="UP000596660"/>
    </source>
</evidence>
<keyword evidence="1" id="KW-0547">Nucleotide-binding</keyword>
<dbReference type="PANTHER" id="PTHR32120:SF11">
    <property type="entry name" value="SMALL RIBOSOMAL SUBUNIT BIOGENESIS GTPASE RSGA 1, MITOCHONDRIAL-RELATED"/>
    <property type="match status" value="1"/>
</dbReference>
<dbReference type="InterPro" id="IPR010914">
    <property type="entry name" value="RsgA_GTPase_dom"/>
</dbReference>
<feature type="region of interest" description="Disordered" evidence="3">
    <location>
        <begin position="200"/>
        <end position="230"/>
    </location>
</feature>
<name>A0A803L164_CHEQI</name>
<dbReference type="InterPro" id="IPR030378">
    <property type="entry name" value="G_CP_dom"/>
</dbReference>
<feature type="compositionally biased region" description="Basic residues" evidence="3">
    <location>
        <begin position="202"/>
        <end position="213"/>
    </location>
</feature>
<dbReference type="Gene3D" id="3.40.50.300">
    <property type="entry name" value="P-loop containing nucleotide triphosphate hydrolases"/>
    <property type="match status" value="1"/>
</dbReference>
<dbReference type="EnsemblPlants" id="AUR62005602-RA">
    <property type="protein sequence ID" value="AUR62005602-RA:cds"/>
    <property type="gene ID" value="AUR62005602"/>
</dbReference>
<dbReference type="InterPro" id="IPR027417">
    <property type="entry name" value="P-loop_NTPase"/>
</dbReference>
<reference evidence="6" key="1">
    <citation type="journal article" date="2017" name="Nature">
        <title>The genome of Chenopodium quinoa.</title>
        <authorList>
            <person name="Jarvis D.E."/>
            <person name="Ho Y.S."/>
            <person name="Lightfoot D.J."/>
            <person name="Schmoeckel S.M."/>
            <person name="Li B."/>
            <person name="Borm T.J.A."/>
            <person name="Ohyanagi H."/>
            <person name="Mineta K."/>
            <person name="Michell C.T."/>
            <person name="Saber N."/>
            <person name="Kharbatia N.M."/>
            <person name="Rupper R.R."/>
            <person name="Sharp A.R."/>
            <person name="Dally N."/>
            <person name="Boughton B.A."/>
            <person name="Woo Y.H."/>
            <person name="Gao G."/>
            <person name="Schijlen E.G.W.M."/>
            <person name="Guo X."/>
            <person name="Momin A.A."/>
            <person name="Negrao S."/>
            <person name="Al-Babili S."/>
            <person name="Gehring C."/>
            <person name="Roessner U."/>
            <person name="Jung C."/>
            <person name="Murphy K."/>
            <person name="Arold S.T."/>
            <person name="Gojobori T."/>
            <person name="van der Linden C.G."/>
            <person name="van Loo E.N."/>
            <person name="Jellen E.N."/>
            <person name="Maughan P.J."/>
            <person name="Tester M."/>
        </authorList>
    </citation>
    <scope>NUCLEOTIDE SEQUENCE [LARGE SCALE GENOMIC DNA]</scope>
    <source>
        <strain evidence="6">cv. PI 614886</strain>
    </source>
</reference>
<evidence type="ECO:0000259" key="5">
    <source>
        <dbReference type="PROSITE" id="PS51721"/>
    </source>
</evidence>